<evidence type="ECO:0000313" key="4">
    <source>
        <dbReference type="EMBL" id="MBD3663927.1"/>
    </source>
</evidence>
<dbReference type="GO" id="GO:0016151">
    <property type="term" value="F:nickel cation binding"/>
    <property type="evidence" value="ECO:0007669"/>
    <property type="project" value="UniProtKB-UniRule"/>
</dbReference>
<accession>A0A927D637</accession>
<dbReference type="EMBL" id="JACTAG010000001">
    <property type="protein sequence ID" value="MBD3663927.1"/>
    <property type="molecule type" value="Genomic_DNA"/>
</dbReference>
<dbReference type="HAMAP" id="MF_01384">
    <property type="entry name" value="UreD"/>
    <property type="match status" value="1"/>
</dbReference>
<evidence type="ECO:0000313" key="5">
    <source>
        <dbReference type="Proteomes" id="UP000635142"/>
    </source>
</evidence>
<evidence type="ECO:0000256" key="1">
    <source>
        <dbReference type="ARBA" id="ARBA00007177"/>
    </source>
</evidence>
<keyword evidence="3" id="KW-0996">Nickel insertion</keyword>
<name>A0A927D637_9RHOB</name>
<dbReference type="InterPro" id="IPR002669">
    <property type="entry name" value="UreD"/>
</dbReference>
<dbReference type="GO" id="GO:0005737">
    <property type="term" value="C:cytoplasm"/>
    <property type="evidence" value="ECO:0007669"/>
    <property type="project" value="UniProtKB-SubCell"/>
</dbReference>
<dbReference type="Pfam" id="PF01774">
    <property type="entry name" value="UreD"/>
    <property type="match status" value="1"/>
</dbReference>
<dbReference type="Proteomes" id="UP000635142">
    <property type="component" value="Unassembled WGS sequence"/>
</dbReference>
<protein>
    <recommendedName>
        <fullName evidence="3">Urease accessory protein UreD</fullName>
    </recommendedName>
</protein>
<comment type="caution">
    <text evidence="4">The sequence shown here is derived from an EMBL/GenBank/DDBJ whole genome shotgun (WGS) entry which is preliminary data.</text>
</comment>
<sequence>MGRTRLRTLRQSGSLKLVFPKRHTQDVEAVLVNTAGGITGGDRFSLDVDIRTGAALTITTQAAERVYRAQPGEVGHVTTRVSVADGASLNWLPQELILFDRCALRRRLEIELAATARLLMVEPVVFGRATMPEILRDVMFQDRIRITRGGRPLYIDGMDLQGDAATHLARPAIADGAGAMASIVVVRPDAERQLKPVRAMLPQTAGATTLADDILVIRQLAPDSFALRRNMIPILELLSNGTLPTSWRL</sequence>
<comment type="subcellular location">
    <subcellularLocation>
        <location evidence="3">Cytoplasm</location>
    </subcellularLocation>
</comment>
<keyword evidence="2 3" id="KW-0143">Chaperone</keyword>
<evidence type="ECO:0000256" key="2">
    <source>
        <dbReference type="ARBA" id="ARBA00023186"/>
    </source>
</evidence>
<proteinExistence type="inferred from homology"/>
<comment type="subunit">
    <text evidence="3">UreD, UreF and UreG form a complex that acts as a GTP-hydrolysis-dependent molecular chaperone, activating the urease apoprotein by helping to assemble the nickel containing metallocenter of UreC. The UreE protein probably delivers the nickel.</text>
</comment>
<evidence type="ECO:0000256" key="3">
    <source>
        <dbReference type="HAMAP-Rule" id="MF_01384"/>
    </source>
</evidence>
<comment type="similarity">
    <text evidence="1 3">Belongs to the UreD family.</text>
</comment>
<gene>
    <name evidence="3" type="primary">ureD</name>
    <name evidence="4" type="ORF">H9Q16_08340</name>
</gene>
<keyword evidence="5" id="KW-1185">Reference proteome</keyword>
<organism evidence="4 5">
    <name type="scientific">Sulfitobacter aestuariivivens</name>
    <dbReference type="NCBI Taxonomy" id="2766981"/>
    <lineage>
        <taxon>Bacteria</taxon>
        <taxon>Pseudomonadati</taxon>
        <taxon>Pseudomonadota</taxon>
        <taxon>Alphaproteobacteria</taxon>
        <taxon>Rhodobacterales</taxon>
        <taxon>Roseobacteraceae</taxon>
        <taxon>Sulfitobacter</taxon>
    </lineage>
</organism>
<reference evidence="4" key="1">
    <citation type="submission" date="2020-08" db="EMBL/GenBank/DDBJ databases">
        <title>Sulfitobacter aestuariivivens sp. nov., isolated from a tidal flat.</title>
        <authorList>
            <person name="Park S."/>
            <person name="Yoon J.-H."/>
        </authorList>
    </citation>
    <scope>NUCLEOTIDE SEQUENCE</scope>
    <source>
        <strain evidence="4">TSTF-M16</strain>
    </source>
</reference>
<dbReference type="AlphaFoldDB" id="A0A927D637"/>
<dbReference type="PANTHER" id="PTHR33643:SF1">
    <property type="entry name" value="UREASE ACCESSORY PROTEIN D"/>
    <property type="match status" value="1"/>
</dbReference>
<comment type="function">
    <text evidence="3">Required for maturation of urease via the functional incorporation of the urease nickel metallocenter.</text>
</comment>
<dbReference type="PANTHER" id="PTHR33643">
    <property type="entry name" value="UREASE ACCESSORY PROTEIN D"/>
    <property type="match status" value="1"/>
</dbReference>
<keyword evidence="3" id="KW-0963">Cytoplasm</keyword>